<feature type="non-terminal residue" evidence="2">
    <location>
        <position position="41"/>
    </location>
</feature>
<reference evidence="2 3" key="1">
    <citation type="journal article" date="2019" name="Mol. Ecol. Resour.">
        <title>Improving Illumina assemblies with Hi-C and long reads: an example with the North African dromedary.</title>
        <authorList>
            <person name="Elbers J.P."/>
            <person name="Rogers M.F."/>
            <person name="Perelman P.L."/>
            <person name="Proskuryakova A.A."/>
            <person name="Serdyukova N.A."/>
            <person name="Johnson W.E."/>
            <person name="Horin P."/>
            <person name="Corander J."/>
            <person name="Murphy D."/>
            <person name="Burger P.A."/>
        </authorList>
    </citation>
    <scope>NUCLEOTIDE SEQUENCE [LARGE SCALE GENOMIC DNA]</scope>
    <source>
        <strain evidence="2">Drom800</strain>
        <tissue evidence="2">Blood</tissue>
    </source>
</reference>
<dbReference type="EMBL" id="JWIN03001540">
    <property type="protein sequence ID" value="KAB1251209.1"/>
    <property type="molecule type" value="Genomic_DNA"/>
</dbReference>
<name>A0A5N4BX71_CAMDR</name>
<accession>A0A5N4BX71</accession>
<comment type="caution">
    <text evidence="2">The sequence shown here is derived from an EMBL/GenBank/DDBJ whole genome shotgun (WGS) entry which is preliminary data.</text>
</comment>
<protein>
    <submittedName>
        <fullName evidence="2">Uncharacterized protein</fullName>
    </submittedName>
</protein>
<organism evidence="2 3">
    <name type="scientific">Camelus dromedarius</name>
    <name type="common">Dromedary</name>
    <name type="synonym">Arabian camel</name>
    <dbReference type="NCBI Taxonomy" id="9838"/>
    <lineage>
        <taxon>Eukaryota</taxon>
        <taxon>Metazoa</taxon>
        <taxon>Chordata</taxon>
        <taxon>Craniata</taxon>
        <taxon>Vertebrata</taxon>
        <taxon>Euteleostomi</taxon>
        <taxon>Mammalia</taxon>
        <taxon>Eutheria</taxon>
        <taxon>Laurasiatheria</taxon>
        <taxon>Artiodactyla</taxon>
        <taxon>Tylopoda</taxon>
        <taxon>Camelidae</taxon>
        <taxon>Camelus</taxon>
    </lineage>
</organism>
<keyword evidence="3" id="KW-1185">Reference proteome</keyword>
<gene>
    <name evidence="2" type="ORF">Cadr_000031341</name>
</gene>
<feature type="region of interest" description="Disordered" evidence="1">
    <location>
        <begin position="1"/>
        <end position="41"/>
    </location>
</feature>
<evidence type="ECO:0000313" key="3">
    <source>
        <dbReference type="Proteomes" id="UP000299084"/>
    </source>
</evidence>
<proteinExistence type="predicted"/>
<evidence type="ECO:0000313" key="2">
    <source>
        <dbReference type="EMBL" id="KAB1251209.1"/>
    </source>
</evidence>
<evidence type="ECO:0000256" key="1">
    <source>
        <dbReference type="SAM" id="MobiDB-lite"/>
    </source>
</evidence>
<dbReference type="Proteomes" id="UP000299084">
    <property type="component" value="Unassembled WGS sequence"/>
</dbReference>
<dbReference type="AlphaFoldDB" id="A0A5N4BX71"/>
<sequence>MSHEPHPPLGLPSRGTAGHLEIGPHPLPTGIPGFEQRPHIH</sequence>